<dbReference type="NCBIfam" id="TIGR01528">
    <property type="entry name" value="NMN_trans_PnuC"/>
    <property type="match status" value="1"/>
</dbReference>
<dbReference type="PANTHER" id="PTHR36122">
    <property type="entry name" value="NICOTINAMIDE RIBOSIDE TRANSPORTER PNUC"/>
    <property type="match status" value="1"/>
</dbReference>
<evidence type="ECO:0000256" key="1">
    <source>
        <dbReference type="ARBA" id="ARBA00002672"/>
    </source>
</evidence>
<evidence type="ECO:0000256" key="4">
    <source>
        <dbReference type="ARBA" id="ARBA00017522"/>
    </source>
</evidence>
<sequence>MIMNHFFDWFFAQYDGVPLHIVFLEIIAVVFGFLSVWYSKRENILVYPTGIISTAIFVYILWVYSLLGDMMINAYYFCMSIYGWYFWTRKVDATHFVPVTKTTSREKRWSLLLFVGTIVFVFLVYWYFDKWNSWTAYVDTVTTAIFFVGMWLMAKKKLENWVYWIIGDVISVPLYLYKGLVFTSFQYLLFTIIAIYGYKAWKKNLNKSPETLLR</sequence>
<dbReference type="GO" id="GO:0005886">
    <property type="term" value="C:plasma membrane"/>
    <property type="evidence" value="ECO:0007669"/>
    <property type="project" value="UniProtKB-SubCell"/>
</dbReference>
<organism evidence="11 12">
    <name type="scientific">Zhouia amylolytica</name>
    <dbReference type="NCBI Taxonomy" id="376730"/>
    <lineage>
        <taxon>Bacteria</taxon>
        <taxon>Pseudomonadati</taxon>
        <taxon>Bacteroidota</taxon>
        <taxon>Flavobacteriia</taxon>
        <taxon>Flavobacteriales</taxon>
        <taxon>Flavobacteriaceae</taxon>
        <taxon>Zhouia</taxon>
    </lineage>
</organism>
<feature type="transmembrane region" description="Helical" evidence="10">
    <location>
        <begin position="45"/>
        <end position="64"/>
    </location>
</feature>
<dbReference type="EMBL" id="FPAG01000004">
    <property type="protein sequence ID" value="SFS77045.1"/>
    <property type="molecule type" value="Genomic_DNA"/>
</dbReference>
<dbReference type="GO" id="GO:0034257">
    <property type="term" value="F:nicotinamide riboside transmembrane transporter activity"/>
    <property type="evidence" value="ECO:0007669"/>
    <property type="project" value="InterPro"/>
</dbReference>
<evidence type="ECO:0000256" key="8">
    <source>
        <dbReference type="ARBA" id="ARBA00022989"/>
    </source>
</evidence>
<evidence type="ECO:0000256" key="6">
    <source>
        <dbReference type="ARBA" id="ARBA00022475"/>
    </source>
</evidence>
<dbReference type="Proteomes" id="UP000183209">
    <property type="component" value="Unassembled WGS sequence"/>
</dbReference>
<evidence type="ECO:0000256" key="3">
    <source>
        <dbReference type="ARBA" id="ARBA00006669"/>
    </source>
</evidence>
<evidence type="ECO:0000256" key="7">
    <source>
        <dbReference type="ARBA" id="ARBA00022692"/>
    </source>
</evidence>
<evidence type="ECO:0000256" key="10">
    <source>
        <dbReference type="SAM" id="Phobius"/>
    </source>
</evidence>
<feature type="transmembrane region" description="Helical" evidence="10">
    <location>
        <begin position="134"/>
        <end position="154"/>
    </location>
</feature>
<feature type="transmembrane region" description="Helical" evidence="10">
    <location>
        <begin position="109"/>
        <end position="128"/>
    </location>
</feature>
<evidence type="ECO:0000256" key="5">
    <source>
        <dbReference type="ARBA" id="ARBA00022448"/>
    </source>
</evidence>
<feature type="transmembrane region" description="Helical" evidence="10">
    <location>
        <begin position="20"/>
        <end position="38"/>
    </location>
</feature>
<keyword evidence="8 10" id="KW-1133">Transmembrane helix</keyword>
<comment type="function">
    <text evidence="1">Required for nicotinamide riboside transport across the inner membrane.</text>
</comment>
<keyword evidence="6" id="KW-1003">Cell membrane</keyword>
<comment type="similarity">
    <text evidence="3">Belongs to the nicotinamide ribonucleoside (NR) uptake permease (TC 4.B.1) family.</text>
</comment>
<dbReference type="AlphaFoldDB" id="A0A1I6SJ94"/>
<evidence type="ECO:0000313" key="12">
    <source>
        <dbReference type="Proteomes" id="UP000183209"/>
    </source>
</evidence>
<gene>
    <name evidence="11" type="ORF">SAMN04487906_1650</name>
</gene>
<accession>A0A1I6SJ94</accession>
<feature type="transmembrane region" description="Helical" evidence="10">
    <location>
        <begin position="70"/>
        <end position="88"/>
    </location>
</feature>
<evidence type="ECO:0000256" key="9">
    <source>
        <dbReference type="ARBA" id="ARBA00023136"/>
    </source>
</evidence>
<reference evidence="11 12" key="1">
    <citation type="submission" date="2016-10" db="EMBL/GenBank/DDBJ databases">
        <authorList>
            <person name="de Groot N.N."/>
        </authorList>
    </citation>
    <scope>NUCLEOTIDE SEQUENCE [LARGE SCALE GENOMIC DNA]</scope>
    <source>
        <strain evidence="11 12">CGMCC 1.6114</strain>
    </source>
</reference>
<keyword evidence="5" id="KW-0813">Transport</keyword>
<keyword evidence="9 10" id="KW-0472">Membrane</keyword>
<comment type="subcellular location">
    <subcellularLocation>
        <location evidence="2">Cell membrane</location>
        <topology evidence="2">Multi-pass membrane protein</topology>
    </subcellularLocation>
</comment>
<dbReference type="Pfam" id="PF04973">
    <property type="entry name" value="NMN_transporter"/>
    <property type="match status" value="1"/>
</dbReference>
<dbReference type="InterPro" id="IPR006419">
    <property type="entry name" value="NMN_transpt_PnuC"/>
</dbReference>
<protein>
    <recommendedName>
        <fullName evidence="4">Nicotinamide riboside transporter PnuC</fullName>
    </recommendedName>
</protein>
<evidence type="ECO:0000256" key="2">
    <source>
        <dbReference type="ARBA" id="ARBA00004651"/>
    </source>
</evidence>
<dbReference type="PANTHER" id="PTHR36122:SF2">
    <property type="entry name" value="NICOTINAMIDE RIBOSIDE TRANSPORTER PNUC"/>
    <property type="match status" value="1"/>
</dbReference>
<evidence type="ECO:0000313" key="11">
    <source>
        <dbReference type="EMBL" id="SFS77045.1"/>
    </source>
</evidence>
<name>A0A1I6SJ94_9FLAO</name>
<proteinExistence type="inferred from homology"/>
<feature type="transmembrane region" description="Helical" evidence="10">
    <location>
        <begin position="184"/>
        <end position="201"/>
    </location>
</feature>
<keyword evidence="7 10" id="KW-0812">Transmembrane</keyword>